<feature type="domain" description="HORMA" evidence="1">
    <location>
        <begin position="4"/>
        <end position="198"/>
    </location>
</feature>
<dbReference type="PANTHER" id="PTHR11842">
    <property type="entry name" value="MITOTIC SPINDLE ASSEMBLY CHECKPOINT PROTEIN MAD2"/>
    <property type="match status" value="1"/>
</dbReference>
<dbReference type="PANTHER" id="PTHR11842:SF10">
    <property type="entry name" value="MITOTIC SPINDLE ASSEMBLY CHECKPOINT PROTEIN MAD2B"/>
    <property type="match status" value="1"/>
</dbReference>
<dbReference type="SUPFAM" id="SSF56019">
    <property type="entry name" value="The spindle assembly checkpoint protein mad2"/>
    <property type="match status" value="1"/>
</dbReference>
<dbReference type="OrthoDB" id="21254at2759"/>
<organism evidence="2 3">
    <name type="scientific">Drosophila hydei</name>
    <name type="common">Fruit fly</name>
    <dbReference type="NCBI Taxonomy" id="7224"/>
    <lineage>
        <taxon>Eukaryota</taxon>
        <taxon>Metazoa</taxon>
        <taxon>Ecdysozoa</taxon>
        <taxon>Arthropoda</taxon>
        <taxon>Hexapoda</taxon>
        <taxon>Insecta</taxon>
        <taxon>Pterygota</taxon>
        <taxon>Neoptera</taxon>
        <taxon>Endopterygota</taxon>
        <taxon>Diptera</taxon>
        <taxon>Brachycera</taxon>
        <taxon>Muscomorpha</taxon>
        <taxon>Ephydroidea</taxon>
        <taxon>Drosophilidae</taxon>
        <taxon>Drosophila</taxon>
    </lineage>
</organism>
<dbReference type="KEGG" id="dhe:111598582"/>
<dbReference type="Pfam" id="PF02301">
    <property type="entry name" value="HORMA"/>
    <property type="match status" value="1"/>
</dbReference>
<evidence type="ECO:0000313" key="2">
    <source>
        <dbReference type="Proteomes" id="UP000504633"/>
    </source>
</evidence>
<accession>A0A6J1LPW7</accession>
<protein>
    <submittedName>
        <fullName evidence="3">Mitotic spindle assembly checkpoint protein MAD2B</fullName>
    </submittedName>
</protein>
<dbReference type="Gene3D" id="3.30.900.10">
    <property type="entry name" value="HORMA domain"/>
    <property type="match status" value="1"/>
</dbReference>
<dbReference type="InterPro" id="IPR045091">
    <property type="entry name" value="Mad2-like"/>
</dbReference>
<name>A0A6J1LPW7_DROHY</name>
<evidence type="ECO:0000259" key="1">
    <source>
        <dbReference type="PROSITE" id="PS50815"/>
    </source>
</evidence>
<reference evidence="3" key="1">
    <citation type="submission" date="2025-08" db="UniProtKB">
        <authorList>
            <consortium name="RefSeq"/>
        </authorList>
    </citation>
    <scope>IDENTIFICATION</scope>
    <source>
        <strain evidence="3">15085-1641.00</strain>
        <tissue evidence="3">Whole body</tissue>
    </source>
</reference>
<dbReference type="GeneID" id="111598582"/>
<keyword evidence="2" id="KW-1185">Reference proteome</keyword>
<gene>
    <name evidence="3" type="primary">LOC111598582</name>
</gene>
<dbReference type="InterPro" id="IPR003511">
    <property type="entry name" value="HORMA_dom"/>
</dbReference>
<dbReference type="AlphaFoldDB" id="A0A6J1LPW7"/>
<dbReference type="RefSeq" id="XP_023169656.2">
    <property type="nucleotide sequence ID" value="XM_023313888.2"/>
</dbReference>
<sequence>MELEEMVAIQLEAIEVILNHILYIRGVYPAQIFKKRRVYNTPVFIVAFPALSSYLANVLKTVQQHLRKNTAQFRMEITIYGNESDHMESYFLEMQRIQADPAEDQYLMEYEQQLRTALYKFADRVKHLPKLDQNAKFKVRIHTTQAAFTELSHDAQYQEFPWLQSNGSPLQLKQQQQKFSLLPLSRVDKVGLRMEAHIHN</sequence>
<dbReference type="OMA" id="QYQEFPW"/>
<dbReference type="Proteomes" id="UP000504633">
    <property type="component" value="Unplaced"/>
</dbReference>
<dbReference type="GO" id="GO:0016035">
    <property type="term" value="C:zeta DNA polymerase complex"/>
    <property type="evidence" value="ECO:0007669"/>
    <property type="project" value="TreeGrafter"/>
</dbReference>
<proteinExistence type="predicted"/>
<evidence type="ECO:0000313" key="3">
    <source>
        <dbReference type="RefSeq" id="XP_023169656.2"/>
    </source>
</evidence>
<dbReference type="InterPro" id="IPR036570">
    <property type="entry name" value="HORMA_dom_sf"/>
</dbReference>
<dbReference type="CTD" id="40677"/>
<dbReference type="PROSITE" id="PS50815">
    <property type="entry name" value="HORMA"/>
    <property type="match status" value="1"/>
</dbReference>